<protein>
    <submittedName>
        <fullName evidence="2">Uncharacterized protein</fullName>
    </submittedName>
</protein>
<comment type="caution">
    <text evidence="2">The sequence shown here is derived from an EMBL/GenBank/DDBJ whole genome shotgun (WGS) entry which is preliminary data.</text>
</comment>
<dbReference type="EMBL" id="BAAAZO010000011">
    <property type="protein sequence ID" value="GAA3632265.1"/>
    <property type="molecule type" value="Genomic_DNA"/>
</dbReference>
<evidence type="ECO:0000313" key="2">
    <source>
        <dbReference type="EMBL" id="GAA3632265.1"/>
    </source>
</evidence>
<evidence type="ECO:0000256" key="1">
    <source>
        <dbReference type="SAM" id="MobiDB-lite"/>
    </source>
</evidence>
<feature type="region of interest" description="Disordered" evidence="1">
    <location>
        <begin position="1"/>
        <end position="27"/>
    </location>
</feature>
<reference evidence="3" key="1">
    <citation type="journal article" date="2019" name="Int. J. Syst. Evol. Microbiol.">
        <title>The Global Catalogue of Microorganisms (GCM) 10K type strain sequencing project: providing services to taxonomists for standard genome sequencing and annotation.</title>
        <authorList>
            <consortium name="The Broad Institute Genomics Platform"/>
            <consortium name="The Broad Institute Genome Sequencing Center for Infectious Disease"/>
            <person name="Wu L."/>
            <person name="Ma J."/>
        </authorList>
    </citation>
    <scope>NUCLEOTIDE SEQUENCE [LARGE SCALE GENOMIC DNA]</scope>
    <source>
        <strain evidence="3">JCM 16902</strain>
    </source>
</reference>
<dbReference type="Proteomes" id="UP001501074">
    <property type="component" value="Unassembled WGS sequence"/>
</dbReference>
<name>A0ABP7AHE3_9ACTN</name>
<gene>
    <name evidence="2" type="ORF">GCM10022223_58040</name>
</gene>
<proteinExistence type="predicted"/>
<organism evidence="2 3">
    <name type="scientific">Kineosporia mesophila</name>
    <dbReference type="NCBI Taxonomy" id="566012"/>
    <lineage>
        <taxon>Bacteria</taxon>
        <taxon>Bacillati</taxon>
        <taxon>Actinomycetota</taxon>
        <taxon>Actinomycetes</taxon>
        <taxon>Kineosporiales</taxon>
        <taxon>Kineosporiaceae</taxon>
        <taxon>Kineosporia</taxon>
    </lineage>
</organism>
<accession>A0ABP7AHE3</accession>
<evidence type="ECO:0000313" key="3">
    <source>
        <dbReference type="Proteomes" id="UP001501074"/>
    </source>
</evidence>
<keyword evidence="3" id="KW-1185">Reference proteome</keyword>
<sequence>MLSPDEPEPLSLVEVSSGSLPPPHAVSASEETRAAVANIMLRRFISALLWGCCGTAVNSISFATDSLGWS</sequence>